<dbReference type="Gene3D" id="3.40.50.150">
    <property type="entry name" value="Vaccinia Virus protein VP39"/>
    <property type="match status" value="1"/>
</dbReference>
<protein>
    <submittedName>
        <fullName evidence="3">Methyltransferase domain-containing protein</fullName>
    </submittedName>
</protein>
<dbReference type="GO" id="GO:0008168">
    <property type="term" value="F:methyltransferase activity"/>
    <property type="evidence" value="ECO:0007669"/>
    <property type="project" value="UniProtKB-KW"/>
</dbReference>
<dbReference type="RefSeq" id="WP_275088745.1">
    <property type="nucleotide sequence ID" value="NZ_CP119078.1"/>
</dbReference>
<sequence>MTKRSQAKELIDLGPDFYDMEEYKDCLKKLFQINKWLGIFRSTKKLLSYYPQNTTLLDIGCGNGLFLLNLSHYFPNMQMHGIDLNKEAISEAQKSLEEWQKKSLAHHLSFQIQNLDTLENDFDIILATLLCHHLNDQELILFLKSVYDHARKKVIIHDLHRHGLAYWFYAFISPWLFRNRLITHDGLLSIKRGFTRKEWRQLLTKAQIPNYQIKWCWPFRWQIILWKE</sequence>
<dbReference type="CDD" id="cd02440">
    <property type="entry name" value="AdoMet_MTases"/>
    <property type="match status" value="1"/>
</dbReference>
<dbReference type="InterPro" id="IPR041698">
    <property type="entry name" value="Methyltransf_25"/>
</dbReference>
<organism evidence="3 4">
    <name type="scientific">Legionella cardiaca</name>
    <dbReference type="NCBI Taxonomy" id="1071983"/>
    <lineage>
        <taxon>Bacteria</taxon>
        <taxon>Pseudomonadati</taxon>
        <taxon>Pseudomonadota</taxon>
        <taxon>Gammaproteobacteria</taxon>
        <taxon>Legionellales</taxon>
        <taxon>Legionellaceae</taxon>
        <taxon>Legionella</taxon>
    </lineage>
</organism>
<dbReference type="Proteomes" id="UP001222087">
    <property type="component" value="Chromosome"/>
</dbReference>
<dbReference type="EMBL" id="CP119078">
    <property type="protein sequence ID" value="WED42930.1"/>
    <property type="molecule type" value="Genomic_DNA"/>
</dbReference>
<dbReference type="GO" id="GO:0032259">
    <property type="term" value="P:methylation"/>
    <property type="evidence" value="ECO:0007669"/>
    <property type="project" value="UniProtKB-KW"/>
</dbReference>
<dbReference type="InterPro" id="IPR029063">
    <property type="entry name" value="SAM-dependent_MTases_sf"/>
</dbReference>
<evidence type="ECO:0000256" key="1">
    <source>
        <dbReference type="ARBA" id="ARBA00022679"/>
    </source>
</evidence>
<dbReference type="Pfam" id="PF13649">
    <property type="entry name" value="Methyltransf_25"/>
    <property type="match status" value="1"/>
</dbReference>
<keyword evidence="4" id="KW-1185">Reference proteome</keyword>
<evidence type="ECO:0000313" key="4">
    <source>
        <dbReference type="Proteomes" id="UP001222087"/>
    </source>
</evidence>
<dbReference type="PANTHER" id="PTHR43861">
    <property type="entry name" value="TRANS-ACONITATE 2-METHYLTRANSFERASE-RELATED"/>
    <property type="match status" value="1"/>
</dbReference>
<evidence type="ECO:0000259" key="2">
    <source>
        <dbReference type="Pfam" id="PF13649"/>
    </source>
</evidence>
<proteinExistence type="predicted"/>
<keyword evidence="1" id="KW-0808">Transferase</keyword>
<gene>
    <name evidence="3" type="ORF">PXX05_13660</name>
</gene>
<keyword evidence="3" id="KW-0489">Methyltransferase</keyword>
<reference evidence="3 4" key="1">
    <citation type="submission" date="2023-02" db="EMBL/GenBank/DDBJ databases">
        <title>Genome Sequence of L. cardiaca H63T.</title>
        <authorList>
            <person name="Lopez A.E."/>
            <person name="Cianciotto N.P."/>
        </authorList>
    </citation>
    <scope>NUCLEOTIDE SEQUENCE [LARGE SCALE GENOMIC DNA]</scope>
    <source>
        <strain evidence="3 4">H63</strain>
    </source>
</reference>
<accession>A0ABY8AQK4</accession>
<feature type="domain" description="Methyltransferase" evidence="2">
    <location>
        <begin position="57"/>
        <end position="151"/>
    </location>
</feature>
<dbReference type="SUPFAM" id="SSF53335">
    <property type="entry name" value="S-adenosyl-L-methionine-dependent methyltransferases"/>
    <property type="match status" value="1"/>
</dbReference>
<evidence type="ECO:0000313" key="3">
    <source>
        <dbReference type="EMBL" id="WED42930.1"/>
    </source>
</evidence>
<name>A0ABY8AQK4_9GAMM</name>